<sequence>MDPKRAMLEGKNKILLFRKLSEANSEAAKLSFQTSHTFDFSRDAEAIMTKDGTIRKLSELESEVTGIEAIQAKDDPVATMLLEAVLEGDKMELWEVTVDEDLKNEDGKYPAIYCQGYMTSWSSENGAEDEATYSGDFAIELTPQFGFATLTEEQQQAVQYAFQDTTPEGDQQ</sequence>
<comment type="caution">
    <text evidence="1">The sequence shown here is derived from an EMBL/GenBank/DDBJ whole genome shotgun (WGS) entry which is preliminary data.</text>
</comment>
<name>A0A923L7J7_9BACI</name>
<protein>
    <submittedName>
        <fullName evidence="1">Phage major tail protein, TP901-1 family</fullName>
    </submittedName>
</protein>
<dbReference type="InterPro" id="IPR011855">
    <property type="entry name" value="Phgtail_TP901_1"/>
</dbReference>
<dbReference type="NCBIfam" id="TIGR02126">
    <property type="entry name" value="phgtail_TP901_1"/>
    <property type="match status" value="1"/>
</dbReference>
<reference evidence="1" key="1">
    <citation type="submission" date="2020-08" db="EMBL/GenBank/DDBJ databases">
        <title>Genome public.</title>
        <authorList>
            <person name="Liu C."/>
            <person name="Sun Q."/>
        </authorList>
    </citation>
    <scope>NUCLEOTIDE SEQUENCE</scope>
    <source>
        <strain evidence="1">BX22</strain>
    </source>
</reference>
<dbReference type="RefSeq" id="WP_186870562.1">
    <property type="nucleotide sequence ID" value="NZ_JACOOL010000010.1"/>
</dbReference>
<organism evidence="1 2">
    <name type="scientific">Ornithinibacillus hominis</name>
    <dbReference type="NCBI Taxonomy" id="2763055"/>
    <lineage>
        <taxon>Bacteria</taxon>
        <taxon>Bacillati</taxon>
        <taxon>Bacillota</taxon>
        <taxon>Bacilli</taxon>
        <taxon>Bacillales</taxon>
        <taxon>Bacillaceae</taxon>
        <taxon>Ornithinibacillus</taxon>
    </lineage>
</organism>
<keyword evidence="2" id="KW-1185">Reference proteome</keyword>
<accession>A0A923L7J7</accession>
<dbReference type="PRINTS" id="PR01997">
    <property type="entry name" value="MTP2FAMILY"/>
</dbReference>
<evidence type="ECO:0000313" key="1">
    <source>
        <dbReference type="EMBL" id="MBC5637854.1"/>
    </source>
</evidence>
<evidence type="ECO:0000313" key="2">
    <source>
        <dbReference type="Proteomes" id="UP000637359"/>
    </source>
</evidence>
<dbReference type="Pfam" id="PF06199">
    <property type="entry name" value="Phage_tail_2"/>
    <property type="match status" value="1"/>
</dbReference>
<dbReference type="AlphaFoldDB" id="A0A923L7J7"/>
<proteinExistence type="predicted"/>
<dbReference type="EMBL" id="JACOOL010000010">
    <property type="protein sequence ID" value="MBC5637854.1"/>
    <property type="molecule type" value="Genomic_DNA"/>
</dbReference>
<gene>
    <name evidence="1" type="ORF">H8S33_13665</name>
</gene>
<dbReference type="Proteomes" id="UP000637359">
    <property type="component" value="Unassembled WGS sequence"/>
</dbReference>
<dbReference type="InterPro" id="IPR022345">
    <property type="entry name" value="Phage_69_Orf23_MTP"/>
</dbReference>